<organism evidence="1 2">
    <name type="scientific">Allacma fusca</name>
    <dbReference type="NCBI Taxonomy" id="39272"/>
    <lineage>
        <taxon>Eukaryota</taxon>
        <taxon>Metazoa</taxon>
        <taxon>Ecdysozoa</taxon>
        <taxon>Arthropoda</taxon>
        <taxon>Hexapoda</taxon>
        <taxon>Collembola</taxon>
        <taxon>Symphypleona</taxon>
        <taxon>Sminthuridae</taxon>
        <taxon>Allacma</taxon>
    </lineage>
</organism>
<dbReference type="Proteomes" id="UP000708208">
    <property type="component" value="Unassembled WGS sequence"/>
</dbReference>
<sequence>MLTFYVTRFFRTTRSFNPEYKKPKNQFWKKLATVLHSELHL</sequence>
<reference evidence="1" key="1">
    <citation type="submission" date="2021-06" db="EMBL/GenBank/DDBJ databases">
        <authorList>
            <person name="Hodson N. C."/>
            <person name="Mongue J. A."/>
            <person name="Jaron S. K."/>
        </authorList>
    </citation>
    <scope>NUCLEOTIDE SEQUENCE</scope>
</reference>
<keyword evidence="2" id="KW-1185">Reference proteome</keyword>
<proteinExistence type="predicted"/>
<gene>
    <name evidence="1" type="ORF">AFUS01_LOCUS6868</name>
</gene>
<comment type="caution">
    <text evidence="1">The sequence shown here is derived from an EMBL/GenBank/DDBJ whole genome shotgun (WGS) entry which is preliminary data.</text>
</comment>
<name>A0A8J2NWT4_9HEXA</name>
<evidence type="ECO:0000313" key="1">
    <source>
        <dbReference type="EMBL" id="CAG7717409.1"/>
    </source>
</evidence>
<dbReference type="EMBL" id="CAJVCH010045585">
    <property type="protein sequence ID" value="CAG7717409.1"/>
    <property type="molecule type" value="Genomic_DNA"/>
</dbReference>
<feature type="non-terminal residue" evidence="1">
    <location>
        <position position="1"/>
    </location>
</feature>
<protein>
    <submittedName>
        <fullName evidence="1">Uncharacterized protein</fullName>
    </submittedName>
</protein>
<dbReference type="AlphaFoldDB" id="A0A8J2NWT4"/>
<accession>A0A8J2NWT4</accession>
<evidence type="ECO:0000313" key="2">
    <source>
        <dbReference type="Proteomes" id="UP000708208"/>
    </source>
</evidence>